<evidence type="ECO:0000256" key="1">
    <source>
        <dbReference type="SAM" id="Phobius"/>
    </source>
</evidence>
<keyword evidence="1" id="KW-1133">Transmembrane helix</keyword>
<feature type="transmembrane region" description="Helical" evidence="1">
    <location>
        <begin position="61"/>
        <end position="84"/>
    </location>
</feature>
<reference evidence="2 3" key="1">
    <citation type="submission" date="2014-03" db="EMBL/GenBank/DDBJ databases">
        <title>Draft Genome Sequence of Actibacterium mucosum KCTC 23349, a Marine Alphaproteobacterium with Complex Ionic Requirements Isolated from Mediterranean Seawater at Malvarrosa Beach, Valencia, Spain.</title>
        <authorList>
            <person name="Arahal D.R."/>
            <person name="Shao Z."/>
            <person name="Lai Q."/>
            <person name="Pujalte M.J."/>
        </authorList>
    </citation>
    <scope>NUCLEOTIDE SEQUENCE [LARGE SCALE GENOMIC DNA]</scope>
    <source>
        <strain evidence="2 3">KCTC 23349</strain>
    </source>
</reference>
<dbReference type="Proteomes" id="UP000026249">
    <property type="component" value="Unassembled WGS sequence"/>
</dbReference>
<dbReference type="EMBL" id="JFKE01000003">
    <property type="protein sequence ID" value="KAJ56132.1"/>
    <property type="molecule type" value="Genomic_DNA"/>
</dbReference>
<name>A0A037ZKQ2_9RHOB</name>
<keyword evidence="1" id="KW-0812">Transmembrane</keyword>
<proteinExistence type="predicted"/>
<evidence type="ECO:0000313" key="2">
    <source>
        <dbReference type="EMBL" id="KAJ56132.1"/>
    </source>
</evidence>
<gene>
    <name evidence="2" type="ORF">ACMU_10275</name>
</gene>
<evidence type="ECO:0000313" key="3">
    <source>
        <dbReference type="Proteomes" id="UP000026249"/>
    </source>
</evidence>
<comment type="caution">
    <text evidence="2">The sequence shown here is derived from an EMBL/GenBank/DDBJ whole genome shotgun (WGS) entry which is preliminary data.</text>
</comment>
<accession>A0A037ZKQ2</accession>
<evidence type="ECO:0008006" key="4">
    <source>
        <dbReference type="Google" id="ProtNLM"/>
    </source>
</evidence>
<dbReference type="STRING" id="1454373.ACMU_10275"/>
<feature type="transmembrane region" description="Helical" evidence="1">
    <location>
        <begin position="34"/>
        <end position="55"/>
    </location>
</feature>
<protein>
    <recommendedName>
        <fullName evidence="4">DUF304 domain-containing protein</fullName>
    </recommendedName>
</protein>
<dbReference type="AlphaFoldDB" id="A0A037ZKQ2"/>
<organism evidence="2 3">
    <name type="scientific">Actibacterium mucosum KCTC 23349</name>
    <dbReference type="NCBI Taxonomy" id="1454373"/>
    <lineage>
        <taxon>Bacteria</taxon>
        <taxon>Pseudomonadati</taxon>
        <taxon>Pseudomonadota</taxon>
        <taxon>Alphaproteobacteria</taxon>
        <taxon>Rhodobacterales</taxon>
        <taxon>Roseobacteraceae</taxon>
        <taxon>Actibacterium</taxon>
    </lineage>
</organism>
<sequence length="185" mass="20732">MPSSQWDMFLDSDEAIVWEGAPRRSVFLLSSNDLILIPFSLLWAGFALFWNLGVWNIGAPFYFKLFGLPFLVAGAYITVGRFFVSAAARRRTRYALSNKRAFIATSLFSETLQEMPITKSMPLELVPGTNGKVTLGPKTVNARQWNASLTWSGKSNDFAFENIGDAQSVYQMIRNIQRGDDENAS</sequence>
<keyword evidence="3" id="KW-1185">Reference proteome</keyword>
<keyword evidence="1" id="KW-0472">Membrane</keyword>